<keyword evidence="4" id="KW-0804">Transcription</keyword>
<dbReference type="InterPro" id="IPR046947">
    <property type="entry name" value="LytR-like"/>
</dbReference>
<accession>A0A923KY00</accession>
<dbReference type="GO" id="GO:0003677">
    <property type="term" value="F:DNA binding"/>
    <property type="evidence" value="ECO:0007669"/>
    <property type="project" value="UniProtKB-KW"/>
</dbReference>
<evidence type="ECO:0000256" key="3">
    <source>
        <dbReference type="ARBA" id="ARBA00023125"/>
    </source>
</evidence>
<gene>
    <name evidence="6" type="ORF">H8S23_07260</name>
</gene>
<feature type="domain" description="HTH LytTR-type" evidence="5">
    <location>
        <begin position="42"/>
        <end position="146"/>
    </location>
</feature>
<dbReference type="GO" id="GO:0000156">
    <property type="term" value="F:phosphorelay response regulator activity"/>
    <property type="evidence" value="ECO:0007669"/>
    <property type="project" value="InterPro"/>
</dbReference>
<dbReference type="AlphaFoldDB" id="A0A923KY00"/>
<proteinExistence type="predicted"/>
<keyword evidence="1" id="KW-0963">Cytoplasm</keyword>
<dbReference type="PROSITE" id="PS50930">
    <property type="entry name" value="HTH_LYTTR"/>
    <property type="match status" value="1"/>
</dbReference>
<dbReference type="Proteomes" id="UP000659630">
    <property type="component" value="Unassembled WGS sequence"/>
</dbReference>
<keyword evidence="3" id="KW-0238">DNA-binding</keyword>
<dbReference type="EMBL" id="JACONZ010000002">
    <property type="protein sequence ID" value="MBC5581304.1"/>
    <property type="molecule type" value="Genomic_DNA"/>
</dbReference>
<dbReference type="PANTHER" id="PTHR37299:SF2">
    <property type="entry name" value="HTH LYTTR-TYPE DOMAIN-CONTAINING PROTEIN"/>
    <property type="match status" value="1"/>
</dbReference>
<dbReference type="SMART" id="SM00850">
    <property type="entry name" value="LytTR"/>
    <property type="match status" value="1"/>
</dbReference>
<comment type="caution">
    <text evidence="6">The sequence shown here is derived from an EMBL/GenBank/DDBJ whole genome shotgun (WGS) entry which is preliminary data.</text>
</comment>
<dbReference type="Gene3D" id="2.40.50.1020">
    <property type="entry name" value="LytTr DNA-binding domain"/>
    <property type="match status" value="1"/>
</dbReference>
<evidence type="ECO:0000256" key="2">
    <source>
        <dbReference type="ARBA" id="ARBA00023015"/>
    </source>
</evidence>
<sequence length="146" mass="15914">MEIEIRIDSSCREPKAVIFTDRVTEEVNAIVQKLSGGQPALLAGFRDGMLEILDPGAVLRVYAAAGKVFAATENGEYTLRPRLYELEQTLAGLGFVRISNSEIVNLKKVRGFDLSFAGTICVSLSDGSATYVSRRYVAKIKQVLGI</sequence>
<name>A0A923KY00_9FIRM</name>
<dbReference type="RefSeq" id="WP_186887664.1">
    <property type="nucleotide sequence ID" value="NZ_JACONZ010000002.1"/>
</dbReference>
<dbReference type="PANTHER" id="PTHR37299">
    <property type="entry name" value="TRANSCRIPTIONAL REGULATOR-RELATED"/>
    <property type="match status" value="1"/>
</dbReference>
<reference evidence="6" key="1">
    <citation type="submission" date="2020-08" db="EMBL/GenBank/DDBJ databases">
        <title>Genome public.</title>
        <authorList>
            <person name="Liu C."/>
            <person name="Sun Q."/>
        </authorList>
    </citation>
    <scope>NUCLEOTIDE SEQUENCE</scope>
    <source>
        <strain evidence="6">BX8</strain>
    </source>
</reference>
<evidence type="ECO:0000313" key="6">
    <source>
        <dbReference type="EMBL" id="MBC5581304.1"/>
    </source>
</evidence>
<evidence type="ECO:0000256" key="1">
    <source>
        <dbReference type="ARBA" id="ARBA00022490"/>
    </source>
</evidence>
<keyword evidence="2" id="KW-0805">Transcription regulation</keyword>
<organism evidence="6 7">
    <name type="scientific">Anaerofilum hominis</name>
    <dbReference type="NCBI Taxonomy" id="2763016"/>
    <lineage>
        <taxon>Bacteria</taxon>
        <taxon>Bacillati</taxon>
        <taxon>Bacillota</taxon>
        <taxon>Clostridia</taxon>
        <taxon>Eubacteriales</taxon>
        <taxon>Oscillospiraceae</taxon>
        <taxon>Anaerofilum</taxon>
    </lineage>
</organism>
<keyword evidence="7" id="KW-1185">Reference proteome</keyword>
<dbReference type="InterPro" id="IPR007492">
    <property type="entry name" value="LytTR_DNA-bd_dom"/>
</dbReference>
<evidence type="ECO:0000256" key="4">
    <source>
        <dbReference type="ARBA" id="ARBA00023163"/>
    </source>
</evidence>
<dbReference type="Pfam" id="PF04397">
    <property type="entry name" value="LytTR"/>
    <property type="match status" value="1"/>
</dbReference>
<protein>
    <submittedName>
        <fullName evidence="6">LytTR family transcriptional regulator</fullName>
    </submittedName>
</protein>
<evidence type="ECO:0000259" key="5">
    <source>
        <dbReference type="PROSITE" id="PS50930"/>
    </source>
</evidence>
<evidence type="ECO:0000313" key="7">
    <source>
        <dbReference type="Proteomes" id="UP000659630"/>
    </source>
</evidence>